<dbReference type="RefSeq" id="WP_119315847.1">
    <property type="nucleotide sequence ID" value="NZ_QXDL01000139.1"/>
</dbReference>
<dbReference type="SUPFAM" id="SSF81473">
    <property type="entry name" value="Bacterial ba3 type cytochrome c oxidase subunit IIa"/>
    <property type="match status" value="1"/>
</dbReference>
<dbReference type="Proteomes" id="UP000265715">
    <property type="component" value="Unassembled WGS sequence"/>
</dbReference>
<dbReference type="Pfam" id="PF08113">
    <property type="entry name" value="CoxIIa"/>
    <property type="match status" value="1"/>
</dbReference>
<feature type="transmembrane region" description="Helical" evidence="1">
    <location>
        <begin position="12"/>
        <end position="32"/>
    </location>
</feature>
<evidence type="ECO:0000313" key="3">
    <source>
        <dbReference type="Proteomes" id="UP000265715"/>
    </source>
</evidence>
<dbReference type="InterPro" id="IPR036246">
    <property type="entry name" value="Cyt_c_oxidase_su2a_ba3"/>
</dbReference>
<protein>
    <submittedName>
        <fullName evidence="2">Cytochrome c oxidase subunit IIa family protein</fullName>
    </submittedName>
</protein>
<reference evidence="2 3" key="1">
    <citation type="submission" date="2018-08" db="EMBL/GenBank/DDBJ databases">
        <title>Meiothermus terrae DSM 26712 genome sequencing project.</title>
        <authorList>
            <person name="Da Costa M.S."/>
            <person name="Albuquerque L."/>
            <person name="Raposo P."/>
            <person name="Froufe H.J.C."/>
            <person name="Barroso C.S."/>
            <person name="Egas C."/>
        </authorList>
    </citation>
    <scope>NUCLEOTIDE SEQUENCE [LARGE SCALE GENOMIC DNA]</scope>
    <source>
        <strain evidence="2 3">DSM 26712</strain>
    </source>
</reference>
<comment type="caution">
    <text evidence="2">The sequence shown here is derived from an EMBL/GenBank/DDBJ whole genome shotgun (WGS) entry which is preliminary data.</text>
</comment>
<proteinExistence type="predicted"/>
<keyword evidence="1" id="KW-0812">Transmembrane</keyword>
<organism evidence="2 3">
    <name type="scientific">Calidithermus terrae</name>
    <dbReference type="NCBI Taxonomy" id="1408545"/>
    <lineage>
        <taxon>Bacteria</taxon>
        <taxon>Thermotogati</taxon>
        <taxon>Deinococcota</taxon>
        <taxon>Deinococci</taxon>
        <taxon>Thermales</taxon>
        <taxon>Thermaceae</taxon>
        <taxon>Calidithermus</taxon>
    </lineage>
</organism>
<keyword evidence="1" id="KW-1133">Transmembrane helix</keyword>
<dbReference type="EMBL" id="QXDL01000139">
    <property type="protein sequence ID" value="RIH81994.1"/>
    <property type="molecule type" value="Genomic_DNA"/>
</dbReference>
<accession>A0A399EBG7</accession>
<keyword evidence="1" id="KW-0472">Membrane</keyword>
<name>A0A399EBG7_9DEIN</name>
<sequence length="38" mass="4519">MEKPKDHRPWGALLVVGVLSVFILTFWLFYFFTFLGRS</sequence>
<keyword evidence="3" id="KW-1185">Reference proteome</keyword>
<gene>
    <name evidence="2" type="ORF">Mterra_02866</name>
</gene>
<evidence type="ECO:0000313" key="2">
    <source>
        <dbReference type="EMBL" id="RIH81994.1"/>
    </source>
</evidence>
<evidence type="ECO:0000256" key="1">
    <source>
        <dbReference type="SAM" id="Phobius"/>
    </source>
</evidence>
<dbReference type="InterPro" id="IPR012538">
    <property type="entry name" value="Cyt_c_oxidase_su2a"/>
</dbReference>
<dbReference type="AlphaFoldDB" id="A0A399EBG7"/>